<reference evidence="3 4" key="2">
    <citation type="submission" date="2020-03" db="EMBL/GenBank/DDBJ databases">
        <title>Devosia chinhatensis sp. nov., isolated from a hexachlorocyclohexane (HCH) dump site in India.</title>
        <authorList>
            <person name="Kumar M."/>
            <person name="Lal R."/>
        </authorList>
    </citation>
    <scope>NUCLEOTIDE SEQUENCE [LARGE SCALE GENOMIC DNA]</scope>
    <source>
        <strain evidence="3 4">H239</strain>
    </source>
</reference>
<proteinExistence type="inferred from homology"/>
<feature type="domain" description="GIY-YIG" evidence="2">
    <location>
        <begin position="1"/>
        <end position="76"/>
    </location>
</feature>
<keyword evidence="4" id="KW-1185">Reference proteome</keyword>
<comment type="caution">
    <text evidence="3">The sequence shown here is derived from an EMBL/GenBank/DDBJ whole genome shotgun (WGS) entry which is preliminary data.</text>
</comment>
<dbReference type="PANTHER" id="PTHR34477:SF1">
    <property type="entry name" value="UPF0213 PROTEIN YHBQ"/>
    <property type="match status" value="1"/>
</dbReference>
<dbReference type="Pfam" id="PF01541">
    <property type="entry name" value="GIY-YIG"/>
    <property type="match status" value="1"/>
</dbReference>
<dbReference type="EMBL" id="JAALFG010000002">
    <property type="protein sequence ID" value="NGP17662.1"/>
    <property type="molecule type" value="Genomic_DNA"/>
</dbReference>
<evidence type="ECO:0000259" key="2">
    <source>
        <dbReference type="PROSITE" id="PS50164"/>
    </source>
</evidence>
<dbReference type="PANTHER" id="PTHR34477">
    <property type="entry name" value="UPF0213 PROTEIN YHBQ"/>
    <property type="match status" value="1"/>
</dbReference>
<dbReference type="InterPro" id="IPR000305">
    <property type="entry name" value="GIY-YIG_endonuc"/>
</dbReference>
<dbReference type="Gene3D" id="3.40.1440.10">
    <property type="entry name" value="GIY-YIG endonuclease"/>
    <property type="match status" value="1"/>
</dbReference>
<dbReference type="PROSITE" id="PS50164">
    <property type="entry name" value="GIY_YIG"/>
    <property type="match status" value="1"/>
</dbReference>
<protein>
    <submittedName>
        <fullName evidence="3">GIY-YIG nuclease family protein</fullName>
    </submittedName>
</protein>
<dbReference type="InterPro" id="IPR035901">
    <property type="entry name" value="GIY-YIG_endonuc_sf"/>
</dbReference>
<dbReference type="CDD" id="cd10456">
    <property type="entry name" value="GIY-YIG_UPF0213"/>
    <property type="match status" value="1"/>
</dbReference>
<evidence type="ECO:0000256" key="1">
    <source>
        <dbReference type="ARBA" id="ARBA00007435"/>
    </source>
</evidence>
<name>A0A6M1SQB2_9HYPH</name>
<dbReference type="InterPro" id="IPR050190">
    <property type="entry name" value="UPF0213_domain"/>
</dbReference>
<dbReference type="SUPFAM" id="SSF82771">
    <property type="entry name" value="GIY-YIG endonuclease"/>
    <property type="match status" value="1"/>
</dbReference>
<dbReference type="AlphaFoldDB" id="A0A6M1SQB2"/>
<evidence type="ECO:0000313" key="3">
    <source>
        <dbReference type="EMBL" id="NGP17662.1"/>
    </source>
</evidence>
<sequence>MPFYVYILEGSDGSYYTGLTRKHPEQRLWEHNAGVVEGSSTRGPVVLKCAEEFASALDAINRERQIKGWSRRKKKALIAADYESLPSLAKTTITPKT</sequence>
<accession>A0A6M1SQB2</accession>
<evidence type="ECO:0000313" key="4">
    <source>
        <dbReference type="Proteomes" id="UP000474802"/>
    </source>
</evidence>
<gene>
    <name evidence="3" type="ORF">G5575_08295</name>
</gene>
<dbReference type="Proteomes" id="UP000474802">
    <property type="component" value="Unassembled WGS sequence"/>
</dbReference>
<dbReference type="RefSeq" id="WP_164534720.1">
    <property type="nucleotide sequence ID" value="NZ_JAALFG010000002.1"/>
</dbReference>
<comment type="similarity">
    <text evidence="1">Belongs to the UPF0213 family.</text>
</comment>
<organism evidence="3 4">
    <name type="scientific">Devosia aurantiaca</name>
    <dbReference type="NCBI Taxonomy" id="2714858"/>
    <lineage>
        <taxon>Bacteria</taxon>
        <taxon>Pseudomonadati</taxon>
        <taxon>Pseudomonadota</taxon>
        <taxon>Alphaproteobacteria</taxon>
        <taxon>Hyphomicrobiales</taxon>
        <taxon>Devosiaceae</taxon>
        <taxon>Devosia</taxon>
    </lineage>
</organism>
<reference evidence="3 4" key="1">
    <citation type="submission" date="2020-02" db="EMBL/GenBank/DDBJ databases">
        <authorList>
            <person name="Khan S.A."/>
            <person name="Jeon C.O."/>
            <person name="Chun B.H."/>
        </authorList>
    </citation>
    <scope>NUCLEOTIDE SEQUENCE [LARGE SCALE GENOMIC DNA]</scope>
    <source>
        <strain evidence="3 4">H239</strain>
    </source>
</reference>